<dbReference type="InterPro" id="IPR051690">
    <property type="entry name" value="PseI-like"/>
</dbReference>
<dbReference type="NCBIfam" id="TIGR03586">
    <property type="entry name" value="PseI"/>
    <property type="match status" value="1"/>
</dbReference>
<evidence type="ECO:0000313" key="3">
    <source>
        <dbReference type="Proteomes" id="UP000277437"/>
    </source>
</evidence>
<keyword evidence="2" id="KW-0808">Transferase</keyword>
<dbReference type="InterPro" id="IPR057736">
    <property type="entry name" value="SAF_PseI/NeuA/NeuB"/>
</dbReference>
<dbReference type="SUPFAM" id="SSF51569">
    <property type="entry name" value="Aldolase"/>
    <property type="match status" value="1"/>
</dbReference>
<dbReference type="Pfam" id="PF08666">
    <property type="entry name" value="SAF"/>
    <property type="match status" value="1"/>
</dbReference>
<dbReference type="PANTHER" id="PTHR42966:SF2">
    <property type="entry name" value="PSEUDAMINIC ACID SYNTHASE"/>
    <property type="match status" value="1"/>
</dbReference>
<reference evidence="2 3" key="1">
    <citation type="submission" date="2018-12" db="EMBL/GenBank/DDBJ databases">
        <authorList>
            <consortium name="Pathogen Informatics"/>
        </authorList>
    </citation>
    <scope>NUCLEOTIDE SEQUENCE [LARGE SCALE GENOMIC DNA]</scope>
    <source>
        <strain evidence="2 3">NCTC7357</strain>
    </source>
</reference>
<dbReference type="Gene3D" id="3.90.1210.10">
    <property type="entry name" value="Antifreeze-like/N-acetylneuraminic acid synthase C-terminal domain"/>
    <property type="match status" value="1"/>
</dbReference>
<dbReference type="InterPro" id="IPR006190">
    <property type="entry name" value="SAF_AFP_Neu5Ac"/>
</dbReference>
<proteinExistence type="predicted"/>
<dbReference type="SUPFAM" id="SSF51269">
    <property type="entry name" value="AFP III-like domain"/>
    <property type="match status" value="1"/>
</dbReference>
<protein>
    <submittedName>
        <fullName evidence="2">Pseudaminic acid synthase</fullName>
        <ecNumber evidence="2">2.5.1.-</ecNumber>
    </submittedName>
</protein>
<dbReference type="Pfam" id="PF03102">
    <property type="entry name" value="NeuB"/>
    <property type="match status" value="1"/>
</dbReference>
<dbReference type="GO" id="GO:0047444">
    <property type="term" value="F:N-acylneuraminate-9-phosphate synthase activity"/>
    <property type="evidence" value="ECO:0007669"/>
    <property type="project" value="TreeGrafter"/>
</dbReference>
<dbReference type="EC" id="2.5.1.-" evidence="2"/>
<dbReference type="InterPro" id="IPR013132">
    <property type="entry name" value="PseI/NeuA/B-like_N"/>
</dbReference>
<feature type="domain" description="AFP-like" evidence="1">
    <location>
        <begin position="294"/>
        <end position="350"/>
    </location>
</feature>
<evidence type="ECO:0000259" key="1">
    <source>
        <dbReference type="PROSITE" id="PS50844"/>
    </source>
</evidence>
<dbReference type="GO" id="GO:0016051">
    <property type="term" value="P:carbohydrate biosynthetic process"/>
    <property type="evidence" value="ECO:0007669"/>
    <property type="project" value="InterPro"/>
</dbReference>
<dbReference type="PANTHER" id="PTHR42966">
    <property type="entry name" value="N-ACETYLNEURAMINATE SYNTHASE"/>
    <property type="match status" value="1"/>
</dbReference>
<dbReference type="PROSITE" id="PS50844">
    <property type="entry name" value="AFP_LIKE"/>
    <property type="match status" value="1"/>
</dbReference>
<dbReference type="InterPro" id="IPR020030">
    <property type="entry name" value="Pseudaminic_synth_PseI"/>
</dbReference>
<gene>
    <name evidence="2" type="primary">pseI</name>
    <name evidence="2" type="ORF">NCTC7357_05411</name>
</gene>
<dbReference type="Gene3D" id="3.20.20.70">
    <property type="entry name" value="Aldolase class I"/>
    <property type="match status" value="1"/>
</dbReference>
<dbReference type="CDD" id="cd11615">
    <property type="entry name" value="SAF_NeuB_like"/>
    <property type="match status" value="1"/>
</dbReference>
<dbReference type="AlphaFoldDB" id="A0AAX3G5R0"/>
<dbReference type="EMBL" id="LR134334">
    <property type="protein sequence ID" value="VEF77030.1"/>
    <property type="molecule type" value="Genomic_DNA"/>
</dbReference>
<accession>A0AAX3G5R0</accession>
<dbReference type="InterPro" id="IPR013785">
    <property type="entry name" value="Aldolase_TIM"/>
</dbReference>
<dbReference type="InterPro" id="IPR013974">
    <property type="entry name" value="SAF"/>
</dbReference>
<dbReference type="InterPro" id="IPR036732">
    <property type="entry name" value="AFP_Neu5c_C_sf"/>
</dbReference>
<sequence length="350" mass="37782">MTSFKIGSRSIGAGSPPFIIAEMSGNHNQSLDVALQIVEAAAKAGAHALKLQTYTADTMTLDLEHGEFFIKDPASLWAGSSLYALYEKAHTPWQWHAPIFARARELGMLAFSTPFDESAVDFLESLDVPAYKIASFENTDLPLIRRVAATGKPLIISTGMASIAELDESVRAAREAGCKDLVLLKCTSTYPASPENSNILTIPHLRELFGCEVGLSDHSMGVGVSVAAVALGATLVEKHFTLDRAAGGVDASFSLEPAELHSLVVETERAWQALGQVHYGATEAERQSVLYRRSLYVTRDMAAGEVFSRDNLRAIRPGLGLAPKHIDAVLGRCARQALKRGTALDWAFVE</sequence>
<name>A0AAX3G5R0_9PSED</name>
<organism evidence="2 3">
    <name type="scientific">Pseudomonas chlororaphis</name>
    <dbReference type="NCBI Taxonomy" id="587753"/>
    <lineage>
        <taxon>Bacteria</taxon>
        <taxon>Pseudomonadati</taxon>
        <taxon>Pseudomonadota</taxon>
        <taxon>Gammaproteobacteria</taxon>
        <taxon>Pseudomonadales</taxon>
        <taxon>Pseudomonadaceae</taxon>
        <taxon>Pseudomonas</taxon>
    </lineage>
</organism>
<dbReference type="RefSeq" id="WP_124323796.1">
    <property type="nucleotide sequence ID" value="NZ_CP118137.1"/>
</dbReference>
<dbReference type="SMART" id="SM00858">
    <property type="entry name" value="SAF"/>
    <property type="match status" value="1"/>
</dbReference>
<evidence type="ECO:0000313" key="2">
    <source>
        <dbReference type="EMBL" id="VEF77030.1"/>
    </source>
</evidence>
<dbReference type="Proteomes" id="UP000277437">
    <property type="component" value="Chromosome"/>
</dbReference>